<feature type="region of interest" description="Disordered" evidence="1">
    <location>
        <begin position="1"/>
        <end position="49"/>
    </location>
</feature>
<reference evidence="2 3" key="1">
    <citation type="submission" date="2015-11" db="EMBL/GenBank/DDBJ databases">
        <title>The genome of Debaryomyces fabryi.</title>
        <authorList>
            <person name="Tafer H."/>
            <person name="Lopandic K."/>
        </authorList>
    </citation>
    <scope>NUCLEOTIDE SEQUENCE [LARGE SCALE GENOMIC DNA]</scope>
    <source>
        <strain evidence="2 3">CBS 789</strain>
    </source>
</reference>
<evidence type="ECO:0000313" key="3">
    <source>
        <dbReference type="Proteomes" id="UP000054251"/>
    </source>
</evidence>
<feature type="region of interest" description="Disordered" evidence="1">
    <location>
        <begin position="106"/>
        <end position="157"/>
    </location>
</feature>
<dbReference type="Proteomes" id="UP000054251">
    <property type="component" value="Unassembled WGS sequence"/>
</dbReference>
<name>A0A0V1PUW4_9ASCO</name>
<proteinExistence type="predicted"/>
<comment type="caution">
    <text evidence="2">The sequence shown here is derived from an EMBL/GenBank/DDBJ whole genome shotgun (WGS) entry which is preliminary data.</text>
</comment>
<gene>
    <name evidence="2" type="ORF">AC631_04215</name>
</gene>
<keyword evidence="3" id="KW-1185">Reference proteome</keyword>
<sequence>MDMIEDRDIPGRSRNRVLENYRNESRTRSSSTHNTFGARKEGSRTRRTPTTVLAVLYSNIPNDTKNENGIKESHNSSENINLSRQRFSQSVISSGMMVSPDLQCHQRAREKHKINERARRSKSSSNRRSAQQKRLDRDYGNEEIVDNSIQNDLPLDNLNKKLEEDNEQERFHNYGNPDNSFRGLQSTESADINNMHSDLSFGSENRTNATTPSSVIASAANKIYNKMSKLFAGEPDSLYSLSRVSSCYTLKGNDQLNDKKLTRKNGLDTTIRTGSLKYESELDDEETELDDDRESETAQEINAKHDTDKSKNVLNNINDGRRVTASSINYKDTLQEIKDFQNNFVKKYNNATPTPIGNSSQKNTSRTLQKILDYKDLYSEEEDSTNSTSSGNLTSKWNPLIPGSSSFEYGIKIQHEAIMSEYTQIKLRFSSSLSGSSAETYSIPNEKSPSNLQMKSKAGVLGFIDRSRYFRMQDSHEKEHTVENSDDTADIPASLDFPNIDSENKDGYISKLWKSEVDRIFPTPDSIPSTTAYDTPDLEPPRKMSIDLGSEDCDIYENRPNHGHAATKSIDLSQMARNVRFKRYA</sequence>
<dbReference type="AlphaFoldDB" id="A0A0V1PUW4"/>
<feature type="region of interest" description="Disordered" evidence="1">
    <location>
        <begin position="476"/>
        <end position="497"/>
    </location>
</feature>
<dbReference type="RefSeq" id="XP_015466129.1">
    <property type="nucleotide sequence ID" value="XM_015613044.1"/>
</dbReference>
<dbReference type="EMBL" id="LMYN01000107">
    <property type="protein sequence ID" value="KSA00027.1"/>
    <property type="molecule type" value="Genomic_DNA"/>
</dbReference>
<feature type="region of interest" description="Disordered" evidence="1">
    <location>
        <begin position="61"/>
        <end position="82"/>
    </location>
</feature>
<feature type="compositionally biased region" description="Basic and acidic residues" evidence="1">
    <location>
        <begin position="64"/>
        <end position="75"/>
    </location>
</feature>
<evidence type="ECO:0000256" key="1">
    <source>
        <dbReference type="SAM" id="MobiDB-lite"/>
    </source>
</evidence>
<dbReference type="GeneID" id="26841224"/>
<organism evidence="2 3">
    <name type="scientific">Debaryomyces fabryi</name>
    <dbReference type="NCBI Taxonomy" id="58627"/>
    <lineage>
        <taxon>Eukaryota</taxon>
        <taxon>Fungi</taxon>
        <taxon>Dikarya</taxon>
        <taxon>Ascomycota</taxon>
        <taxon>Saccharomycotina</taxon>
        <taxon>Pichiomycetes</taxon>
        <taxon>Debaryomycetaceae</taxon>
        <taxon>Debaryomyces</taxon>
    </lineage>
</organism>
<protein>
    <submittedName>
        <fullName evidence="2">Uncharacterized protein</fullName>
    </submittedName>
</protein>
<feature type="compositionally biased region" description="Basic and acidic residues" evidence="1">
    <location>
        <begin position="1"/>
        <end position="27"/>
    </location>
</feature>
<accession>A0A0V1PUW4</accession>
<dbReference type="OrthoDB" id="4096810at2759"/>
<evidence type="ECO:0000313" key="2">
    <source>
        <dbReference type="EMBL" id="KSA00027.1"/>
    </source>
</evidence>